<dbReference type="Gene3D" id="1.25.40.390">
    <property type="match status" value="1"/>
</dbReference>
<feature type="domain" description="RagB/SusD" evidence="6">
    <location>
        <begin position="291"/>
        <end position="552"/>
    </location>
</feature>
<feature type="domain" description="SusD-like N-terminal" evidence="7">
    <location>
        <begin position="97"/>
        <end position="221"/>
    </location>
</feature>
<keyword evidence="9" id="KW-1185">Reference proteome</keyword>
<evidence type="ECO:0000256" key="4">
    <source>
        <dbReference type="ARBA" id="ARBA00023136"/>
    </source>
</evidence>
<evidence type="ECO:0000259" key="6">
    <source>
        <dbReference type="Pfam" id="PF07980"/>
    </source>
</evidence>
<evidence type="ECO:0000256" key="2">
    <source>
        <dbReference type="ARBA" id="ARBA00006275"/>
    </source>
</evidence>
<dbReference type="Pfam" id="PF14322">
    <property type="entry name" value="SusD-like_3"/>
    <property type="match status" value="1"/>
</dbReference>
<evidence type="ECO:0000256" key="5">
    <source>
        <dbReference type="ARBA" id="ARBA00023237"/>
    </source>
</evidence>
<dbReference type="OrthoDB" id="5694214at2"/>
<evidence type="ECO:0000256" key="1">
    <source>
        <dbReference type="ARBA" id="ARBA00004442"/>
    </source>
</evidence>
<keyword evidence="4" id="KW-0472">Membrane</keyword>
<proteinExistence type="inferred from homology"/>
<gene>
    <name evidence="8" type="ordered locus">Dfer_2532</name>
</gene>
<evidence type="ECO:0000256" key="3">
    <source>
        <dbReference type="ARBA" id="ARBA00022729"/>
    </source>
</evidence>
<dbReference type="InterPro" id="IPR012944">
    <property type="entry name" value="SusD_RagB_dom"/>
</dbReference>
<organism evidence="8 9">
    <name type="scientific">Dyadobacter fermentans (strain ATCC 700827 / DSM 18053 / CIP 107007 / KCTC 52180 / NS114)</name>
    <dbReference type="NCBI Taxonomy" id="471854"/>
    <lineage>
        <taxon>Bacteria</taxon>
        <taxon>Pseudomonadati</taxon>
        <taxon>Bacteroidota</taxon>
        <taxon>Cytophagia</taxon>
        <taxon>Cytophagales</taxon>
        <taxon>Spirosomataceae</taxon>
        <taxon>Dyadobacter</taxon>
    </lineage>
</organism>
<evidence type="ECO:0000313" key="9">
    <source>
        <dbReference type="Proteomes" id="UP000002011"/>
    </source>
</evidence>
<dbReference type="AlphaFoldDB" id="C6W1M0"/>
<comment type="similarity">
    <text evidence="2">Belongs to the SusD family.</text>
</comment>
<evidence type="ECO:0000313" key="8">
    <source>
        <dbReference type="EMBL" id="ACT93750.1"/>
    </source>
</evidence>
<accession>C6W1M0</accession>
<dbReference type="eggNOG" id="COG0561">
    <property type="taxonomic scope" value="Bacteria"/>
</dbReference>
<dbReference type="InterPro" id="IPR011990">
    <property type="entry name" value="TPR-like_helical_dom_sf"/>
</dbReference>
<dbReference type="GO" id="GO:0009279">
    <property type="term" value="C:cell outer membrane"/>
    <property type="evidence" value="ECO:0007669"/>
    <property type="project" value="UniProtKB-SubCell"/>
</dbReference>
<dbReference type="KEGG" id="dfe:Dfer_2532"/>
<keyword evidence="5" id="KW-0998">Cell outer membrane</keyword>
<dbReference type="HOGENOM" id="CLU_015553_1_3_10"/>
<comment type="subcellular location">
    <subcellularLocation>
        <location evidence="1">Cell outer membrane</location>
    </subcellularLocation>
</comment>
<evidence type="ECO:0000259" key="7">
    <source>
        <dbReference type="Pfam" id="PF14322"/>
    </source>
</evidence>
<dbReference type="STRING" id="471854.Dfer_2532"/>
<dbReference type="Pfam" id="PF07980">
    <property type="entry name" value="SusD_RagB"/>
    <property type="match status" value="1"/>
</dbReference>
<dbReference type="InterPro" id="IPR033985">
    <property type="entry name" value="SusD-like_N"/>
</dbReference>
<dbReference type="PROSITE" id="PS51257">
    <property type="entry name" value="PROKAR_LIPOPROTEIN"/>
    <property type="match status" value="1"/>
</dbReference>
<keyword evidence="3" id="KW-0732">Signal</keyword>
<reference evidence="8 9" key="1">
    <citation type="journal article" date="2009" name="Stand. Genomic Sci.">
        <title>Complete genome sequence of Dyadobacter fermentans type strain (NS114).</title>
        <authorList>
            <person name="Lang E."/>
            <person name="Lapidus A."/>
            <person name="Chertkov O."/>
            <person name="Brettin T."/>
            <person name="Detter J.C."/>
            <person name="Han C."/>
            <person name="Copeland A."/>
            <person name="Glavina Del Rio T."/>
            <person name="Nolan M."/>
            <person name="Chen F."/>
            <person name="Lucas S."/>
            <person name="Tice H."/>
            <person name="Cheng J.F."/>
            <person name="Land M."/>
            <person name="Hauser L."/>
            <person name="Chang Y.J."/>
            <person name="Jeffries C.D."/>
            <person name="Kopitz M."/>
            <person name="Bruce D."/>
            <person name="Goodwin L."/>
            <person name="Pitluck S."/>
            <person name="Ovchinnikova G."/>
            <person name="Pati A."/>
            <person name="Ivanova N."/>
            <person name="Mavrommatis K."/>
            <person name="Chen A."/>
            <person name="Palaniappan K."/>
            <person name="Chain P."/>
            <person name="Bristow J."/>
            <person name="Eisen J.A."/>
            <person name="Markowitz V."/>
            <person name="Hugenholtz P."/>
            <person name="Goker M."/>
            <person name="Rohde M."/>
            <person name="Kyrpides N.C."/>
            <person name="Klenk H.P."/>
        </authorList>
    </citation>
    <scope>NUCLEOTIDE SEQUENCE [LARGE SCALE GENOMIC DNA]</scope>
    <source>
        <strain evidence="9">ATCC 700827 / DSM 18053 / CIP 107007 / KCTC 52180 / NS114</strain>
    </source>
</reference>
<dbReference type="Proteomes" id="UP000002011">
    <property type="component" value="Chromosome"/>
</dbReference>
<protein>
    <submittedName>
        <fullName evidence="8">RagB/SusD domain protein</fullName>
    </submittedName>
</protein>
<dbReference type="RefSeq" id="WP_015812000.1">
    <property type="nucleotide sequence ID" value="NC_013037.1"/>
</dbReference>
<sequence length="559" mass="62442">MNDFKNITAKLIALFPLVLLVACSGDFLERPPKDAIVDAGFYQTDDQVLASTALLYSKVWFDYNDKASYNLGDFRAGTAFSAWNDRGNVLFNTTGNTPENGYAWRSFFIVVGQSNLTIQNIQKYASPAVSPAIKKHAIAEARFMRALAYRFLVMNWGAVPIIENNLTLLSDTTVQRNTPKSVWKFITGEMRQIAEDLPEKPLRTGRLTRWSAEGMMARFYLTRAGVEAGASGQRNQVFLDSAKYYAERVIKLSGASLLSKYSDLFLFPYDNNAESLFSLQWVYSPGAWGTQNSTPAYLAYGPDIANGDGWGGDKGATWWMIQQYEGIKTVSENVLQGRTVDQRLKATFMLPGASYPEITQTIPGGSQKLVFPFAGTDNNFIAIKKYITGKAVDVKGQAAQQNYGHDTYMLRLAEMYLTYSEAVVGNNASTTDATALEYFNRVHTRAGLPPATGALTFDQIFKERIIEFAMEGMAWYDLVSLHYYNPTKAYSILNAQDRGFFFTKPDRFPDPTSWTFTKTAWATAERKIDANSGNFLLPIPSAELSQAPNLQKPAIDYQH</sequence>
<dbReference type="EMBL" id="CP001619">
    <property type="protein sequence ID" value="ACT93750.1"/>
    <property type="molecule type" value="Genomic_DNA"/>
</dbReference>
<dbReference type="SUPFAM" id="SSF48452">
    <property type="entry name" value="TPR-like"/>
    <property type="match status" value="1"/>
</dbReference>
<name>C6W1M0_DYAFD</name>